<evidence type="ECO:0000313" key="2">
    <source>
        <dbReference type="EMBL" id="MCL1118792.1"/>
    </source>
</evidence>
<keyword evidence="3" id="KW-1185">Reference proteome</keyword>
<organism evidence="2 3">
    <name type="scientific">Shewanella aestuarii</name>
    <dbReference type="NCBI Taxonomy" id="1028752"/>
    <lineage>
        <taxon>Bacteria</taxon>
        <taxon>Pseudomonadati</taxon>
        <taxon>Pseudomonadota</taxon>
        <taxon>Gammaproteobacteria</taxon>
        <taxon>Alteromonadales</taxon>
        <taxon>Shewanellaceae</taxon>
        <taxon>Shewanella</taxon>
    </lineage>
</organism>
<accession>A0ABT0L5V3</accession>
<sequence>MFALLILPILVSGFIVLTINPNEKLKLHRYDGQLLYLKSAKIGLRYFFFVTLCSFLLKDISFEWTLSENGTSIASADIVDNKKSVDSGSKSVDNHTVEPIKTNVAPKDKLTIQPNPVQLKNRSHFDPSVVSYIAKKISEVKNEKKVSKKTLEQSWLLSLSFFTVFLAYTISIAKLLFFIFKSKISRSFYNNDVVAMNMLGKILKDSPIDYMFYESLIKRKPILISMKSRKIYVGIVNKPGEPSESNAPNQEISLVPAISGYRDKDTLKVLLQSEYTIPLDYDASLVVKVDQIESVSWFSKDVYDGVNGNIEPTPPSPLAQDKWWAIWWAKLRQE</sequence>
<keyword evidence="1" id="KW-1133">Transmembrane helix</keyword>
<keyword evidence="1" id="KW-0472">Membrane</keyword>
<reference evidence="2 3" key="1">
    <citation type="submission" date="2022-01" db="EMBL/GenBank/DDBJ databases">
        <title>Whole genome-based taxonomy of the Shewanellaceae.</title>
        <authorList>
            <person name="Martin-Rodriguez A.J."/>
        </authorList>
    </citation>
    <scope>NUCLEOTIDE SEQUENCE [LARGE SCALE GENOMIC DNA]</scope>
    <source>
        <strain evidence="2 3">JCM 17801</strain>
    </source>
</reference>
<comment type="caution">
    <text evidence="2">The sequence shown here is derived from an EMBL/GenBank/DDBJ whole genome shotgun (WGS) entry which is preliminary data.</text>
</comment>
<name>A0ABT0L5V3_9GAMM</name>
<feature type="transmembrane region" description="Helical" evidence="1">
    <location>
        <begin position="155"/>
        <end position="180"/>
    </location>
</feature>
<evidence type="ECO:0000256" key="1">
    <source>
        <dbReference type="SAM" id="Phobius"/>
    </source>
</evidence>
<dbReference type="EMBL" id="JAKILK010000015">
    <property type="protein sequence ID" value="MCL1118792.1"/>
    <property type="molecule type" value="Genomic_DNA"/>
</dbReference>
<proteinExistence type="predicted"/>
<dbReference type="Proteomes" id="UP001203212">
    <property type="component" value="Unassembled WGS sequence"/>
</dbReference>
<keyword evidence="1" id="KW-0812">Transmembrane</keyword>
<feature type="transmembrane region" description="Helical" evidence="1">
    <location>
        <begin position="42"/>
        <end position="57"/>
    </location>
</feature>
<dbReference type="RefSeq" id="WP_188842144.1">
    <property type="nucleotide sequence ID" value="NZ_BMOT01000008.1"/>
</dbReference>
<gene>
    <name evidence="2" type="ORF">L2689_16320</name>
</gene>
<protein>
    <recommendedName>
        <fullName evidence="4">DUF3592 domain-containing protein</fullName>
    </recommendedName>
</protein>
<evidence type="ECO:0008006" key="4">
    <source>
        <dbReference type="Google" id="ProtNLM"/>
    </source>
</evidence>
<evidence type="ECO:0000313" key="3">
    <source>
        <dbReference type="Proteomes" id="UP001203212"/>
    </source>
</evidence>